<comment type="caution">
    <text evidence="3">The sequence shown here is derived from an EMBL/GenBank/DDBJ whole genome shotgun (WGS) entry which is preliminary data.</text>
</comment>
<dbReference type="RefSeq" id="XP_062682926.1">
    <property type="nucleotide sequence ID" value="XM_062824488.1"/>
</dbReference>
<evidence type="ECO:0000256" key="2">
    <source>
        <dbReference type="SAM" id="MobiDB-lite"/>
    </source>
</evidence>
<feature type="coiled-coil region" evidence="1">
    <location>
        <begin position="164"/>
        <end position="194"/>
    </location>
</feature>
<evidence type="ECO:0000313" key="3">
    <source>
        <dbReference type="EMBL" id="KAK3347844.1"/>
    </source>
</evidence>
<accession>A0AAE0MT46</accession>
<sequence>MDGSDSDTNPSDTSTFDFDQHGPNPTSNSEAASYATMLVQAPEDTHKLQKMSLELASTRMKVMKLEAADQTKEAVIQKLKTALEEERKRTTTVQDEALRQEKETIRRLREEYGRAVEEEDKEEHINSIITALKLEVAGLRRSLDLTGKHRDEAMSKNLDLQQQNKILRWALAEHKRKIEKLENAENKIARIETIFKASFKNAGTSLICINGIYDLEGSLQLLLDRDRSRAKELDHTKKQLLEARNVKPYGGGDRKRLGKWW</sequence>
<organism evidence="3 4">
    <name type="scientific">Neurospora tetraspora</name>
    <dbReference type="NCBI Taxonomy" id="94610"/>
    <lineage>
        <taxon>Eukaryota</taxon>
        <taxon>Fungi</taxon>
        <taxon>Dikarya</taxon>
        <taxon>Ascomycota</taxon>
        <taxon>Pezizomycotina</taxon>
        <taxon>Sordariomycetes</taxon>
        <taxon>Sordariomycetidae</taxon>
        <taxon>Sordariales</taxon>
        <taxon>Sordariaceae</taxon>
        <taxon>Neurospora</taxon>
    </lineage>
</organism>
<name>A0AAE0MT46_9PEZI</name>
<feature type="compositionally biased region" description="Low complexity" evidence="2">
    <location>
        <begin position="1"/>
        <end position="17"/>
    </location>
</feature>
<protein>
    <submittedName>
        <fullName evidence="3">Uncharacterized protein</fullName>
    </submittedName>
</protein>
<dbReference type="EMBL" id="JAUEPP010000003">
    <property type="protein sequence ID" value="KAK3347844.1"/>
    <property type="molecule type" value="Genomic_DNA"/>
</dbReference>
<keyword evidence="1" id="KW-0175">Coiled coil</keyword>
<proteinExistence type="predicted"/>
<feature type="region of interest" description="Disordered" evidence="2">
    <location>
        <begin position="1"/>
        <end position="30"/>
    </location>
</feature>
<reference evidence="3" key="2">
    <citation type="submission" date="2023-06" db="EMBL/GenBank/DDBJ databases">
        <authorList>
            <consortium name="Lawrence Berkeley National Laboratory"/>
            <person name="Haridas S."/>
            <person name="Hensen N."/>
            <person name="Bonometti L."/>
            <person name="Westerberg I."/>
            <person name="Brannstrom I.O."/>
            <person name="Guillou S."/>
            <person name="Cros-Aarteil S."/>
            <person name="Calhoun S."/>
            <person name="Kuo A."/>
            <person name="Mondo S."/>
            <person name="Pangilinan J."/>
            <person name="Riley R."/>
            <person name="Labutti K."/>
            <person name="Andreopoulos B."/>
            <person name="Lipzen A."/>
            <person name="Chen C."/>
            <person name="Yanf M."/>
            <person name="Daum C."/>
            <person name="Ng V."/>
            <person name="Clum A."/>
            <person name="Steindorff A."/>
            <person name="Ohm R."/>
            <person name="Martin F."/>
            <person name="Silar P."/>
            <person name="Natvig D."/>
            <person name="Lalanne C."/>
            <person name="Gautier V."/>
            <person name="Ament-Velasquez S.L."/>
            <person name="Kruys A."/>
            <person name="Hutchinson M.I."/>
            <person name="Powell A.J."/>
            <person name="Barry K."/>
            <person name="Miller A.N."/>
            <person name="Grigoriev I.V."/>
            <person name="Debuchy R."/>
            <person name="Gladieux P."/>
            <person name="Thoren M.H."/>
            <person name="Johannesson H."/>
        </authorList>
    </citation>
    <scope>NUCLEOTIDE SEQUENCE</scope>
    <source>
        <strain evidence="3">CBS 560.94</strain>
    </source>
</reference>
<keyword evidence="4" id="KW-1185">Reference proteome</keyword>
<feature type="coiled-coil region" evidence="1">
    <location>
        <begin position="48"/>
        <end position="118"/>
    </location>
</feature>
<reference evidence="3" key="1">
    <citation type="journal article" date="2023" name="Mol. Phylogenet. Evol.">
        <title>Genome-scale phylogeny and comparative genomics of the fungal order Sordariales.</title>
        <authorList>
            <person name="Hensen N."/>
            <person name="Bonometti L."/>
            <person name="Westerberg I."/>
            <person name="Brannstrom I.O."/>
            <person name="Guillou S."/>
            <person name="Cros-Aarteil S."/>
            <person name="Calhoun S."/>
            <person name="Haridas S."/>
            <person name="Kuo A."/>
            <person name="Mondo S."/>
            <person name="Pangilinan J."/>
            <person name="Riley R."/>
            <person name="LaButti K."/>
            <person name="Andreopoulos B."/>
            <person name="Lipzen A."/>
            <person name="Chen C."/>
            <person name="Yan M."/>
            <person name="Daum C."/>
            <person name="Ng V."/>
            <person name="Clum A."/>
            <person name="Steindorff A."/>
            <person name="Ohm R.A."/>
            <person name="Martin F."/>
            <person name="Silar P."/>
            <person name="Natvig D.O."/>
            <person name="Lalanne C."/>
            <person name="Gautier V."/>
            <person name="Ament-Velasquez S.L."/>
            <person name="Kruys A."/>
            <person name="Hutchinson M.I."/>
            <person name="Powell A.J."/>
            <person name="Barry K."/>
            <person name="Miller A.N."/>
            <person name="Grigoriev I.V."/>
            <person name="Debuchy R."/>
            <person name="Gladieux P."/>
            <person name="Hiltunen Thoren M."/>
            <person name="Johannesson H."/>
        </authorList>
    </citation>
    <scope>NUCLEOTIDE SEQUENCE</scope>
    <source>
        <strain evidence="3">CBS 560.94</strain>
    </source>
</reference>
<gene>
    <name evidence="3" type="ORF">B0H65DRAFT_423997</name>
</gene>
<dbReference type="Proteomes" id="UP001278500">
    <property type="component" value="Unassembled WGS sequence"/>
</dbReference>
<evidence type="ECO:0000313" key="4">
    <source>
        <dbReference type="Proteomes" id="UP001278500"/>
    </source>
</evidence>
<dbReference type="AlphaFoldDB" id="A0AAE0MT46"/>
<dbReference type="GeneID" id="87861642"/>
<evidence type="ECO:0000256" key="1">
    <source>
        <dbReference type="SAM" id="Coils"/>
    </source>
</evidence>